<evidence type="ECO:0000259" key="9">
    <source>
        <dbReference type="Pfam" id="PF04290"/>
    </source>
</evidence>
<gene>
    <name evidence="10" type="primary">yiaM_2</name>
    <name evidence="10" type="ORF">GALL_533740</name>
</gene>
<dbReference type="Pfam" id="PF04290">
    <property type="entry name" value="DctQ"/>
    <property type="match status" value="1"/>
</dbReference>
<dbReference type="AlphaFoldDB" id="A0A1J5P1T1"/>
<evidence type="ECO:0000256" key="5">
    <source>
        <dbReference type="ARBA" id="ARBA00022692"/>
    </source>
</evidence>
<keyword evidence="7 8" id="KW-0472">Membrane</keyword>
<comment type="subcellular location">
    <subcellularLocation>
        <location evidence="1">Cell inner membrane</location>
        <topology evidence="1">Multi-pass membrane protein</topology>
    </subcellularLocation>
</comment>
<evidence type="ECO:0000256" key="8">
    <source>
        <dbReference type="SAM" id="Phobius"/>
    </source>
</evidence>
<feature type="transmembrane region" description="Helical" evidence="8">
    <location>
        <begin position="47"/>
        <end position="65"/>
    </location>
</feature>
<dbReference type="EMBL" id="MLJW01007612">
    <property type="protein sequence ID" value="OIQ65070.1"/>
    <property type="molecule type" value="Genomic_DNA"/>
</dbReference>
<name>A0A1J5P1T1_9ZZZZ</name>
<keyword evidence="2" id="KW-0813">Transport</keyword>
<dbReference type="InterPro" id="IPR007387">
    <property type="entry name" value="TRAP_DctQ"/>
</dbReference>
<keyword evidence="5 8" id="KW-0812">Transmembrane</keyword>
<evidence type="ECO:0000256" key="7">
    <source>
        <dbReference type="ARBA" id="ARBA00023136"/>
    </source>
</evidence>
<keyword evidence="3" id="KW-1003">Cell membrane</keyword>
<evidence type="ECO:0000313" key="10">
    <source>
        <dbReference type="EMBL" id="OIQ65070.1"/>
    </source>
</evidence>
<dbReference type="GO" id="GO:0022857">
    <property type="term" value="F:transmembrane transporter activity"/>
    <property type="evidence" value="ECO:0007669"/>
    <property type="project" value="TreeGrafter"/>
</dbReference>
<protein>
    <submittedName>
        <fullName evidence="10">2,3-diketo-L-gulonate TRAP transporter small permease protein YiaM</fullName>
    </submittedName>
</protein>
<feature type="transmembrane region" description="Helical" evidence="8">
    <location>
        <begin position="86"/>
        <end position="107"/>
    </location>
</feature>
<dbReference type="GO" id="GO:0005886">
    <property type="term" value="C:plasma membrane"/>
    <property type="evidence" value="ECO:0007669"/>
    <property type="project" value="UniProtKB-SubCell"/>
</dbReference>
<accession>A0A1J5P1T1</accession>
<dbReference type="InterPro" id="IPR055348">
    <property type="entry name" value="DctQ"/>
</dbReference>
<organism evidence="10">
    <name type="scientific">mine drainage metagenome</name>
    <dbReference type="NCBI Taxonomy" id="410659"/>
    <lineage>
        <taxon>unclassified sequences</taxon>
        <taxon>metagenomes</taxon>
        <taxon>ecological metagenomes</taxon>
    </lineage>
</organism>
<keyword evidence="4" id="KW-0997">Cell inner membrane</keyword>
<feature type="domain" description="Tripartite ATP-independent periplasmic transporters DctQ component" evidence="9">
    <location>
        <begin position="23"/>
        <end position="150"/>
    </location>
</feature>
<evidence type="ECO:0000256" key="4">
    <source>
        <dbReference type="ARBA" id="ARBA00022519"/>
    </source>
</evidence>
<dbReference type="GO" id="GO:0015740">
    <property type="term" value="P:C4-dicarboxylate transport"/>
    <property type="evidence" value="ECO:0007669"/>
    <property type="project" value="TreeGrafter"/>
</dbReference>
<sequence>MTLNMLVIERLVEKLMALALVLIVVLIFSNVVGRYVLGDSFAGAEELSRLLFVWLVFLGAILTLRRRAHLGVELVQARLPRWARKSCAVTTHLLTLYALWLFLAGSWSQTQIGLHNYSTVLHFPNAFIAAAGLVCAASMILIVASNLLKIVINHPGGIMAGDPPAAAKNANATSGMACTQGAAQ</sequence>
<reference evidence="10" key="1">
    <citation type="submission" date="2016-10" db="EMBL/GenBank/DDBJ databases">
        <title>Sequence of Gallionella enrichment culture.</title>
        <authorList>
            <person name="Poehlein A."/>
            <person name="Muehling M."/>
            <person name="Daniel R."/>
        </authorList>
    </citation>
    <scope>NUCLEOTIDE SEQUENCE</scope>
</reference>
<evidence type="ECO:0000256" key="1">
    <source>
        <dbReference type="ARBA" id="ARBA00004429"/>
    </source>
</evidence>
<evidence type="ECO:0000256" key="6">
    <source>
        <dbReference type="ARBA" id="ARBA00022989"/>
    </source>
</evidence>
<evidence type="ECO:0000256" key="2">
    <source>
        <dbReference type="ARBA" id="ARBA00022448"/>
    </source>
</evidence>
<dbReference type="PANTHER" id="PTHR35011:SF2">
    <property type="entry name" value="2,3-DIKETO-L-GULONATE TRAP TRANSPORTER SMALL PERMEASE PROTEIN YIAM"/>
    <property type="match status" value="1"/>
</dbReference>
<dbReference type="PANTHER" id="PTHR35011">
    <property type="entry name" value="2,3-DIKETO-L-GULONATE TRAP TRANSPORTER SMALL PERMEASE PROTEIN YIAM"/>
    <property type="match status" value="1"/>
</dbReference>
<proteinExistence type="predicted"/>
<feature type="transmembrane region" description="Helical" evidence="8">
    <location>
        <begin position="127"/>
        <end position="148"/>
    </location>
</feature>
<keyword evidence="6 8" id="KW-1133">Transmembrane helix</keyword>
<evidence type="ECO:0000256" key="3">
    <source>
        <dbReference type="ARBA" id="ARBA00022475"/>
    </source>
</evidence>
<feature type="transmembrane region" description="Helical" evidence="8">
    <location>
        <begin position="15"/>
        <end position="35"/>
    </location>
</feature>
<comment type="caution">
    <text evidence="10">The sequence shown here is derived from an EMBL/GenBank/DDBJ whole genome shotgun (WGS) entry which is preliminary data.</text>
</comment>